<comment type="function">
    <text evidence="11">Plays a central role during spermatogenesis by participating in the repression transposable elements and preventing their mobilization, which is essential for the germline integrity. Acts via the piRNA metabolic process, which mediates the repression of transposable elements during meiosis by forming complexes composed of piRNAs and Piwi proteins and governs the methylation and subsequent repression of transposons. Required for the localization of Piwi proteins to the meiotic nuage. Involved in the piRNA metabolic process by ensuring the entry of correct transcripts into the normal piRNA pool and limiting the entry of cellular transcripts into the piRNA pathway. May act by allowing the recruitment of piRNA biogenesis or loading factors that ensure the correct entry of transcripts and piRNAs into Piwi proteins.</text>
</comment>
<comment type="similarity">
    <text evidence="12">Belongs to the TDRD1 family.</text>
</comment>
<dbReference type="GO" id="GO:0034584">
    <property type="term" value="F:piRNA binding"/>
    <property type="evidence" value="ECO:0007669"/>
    <property type="project" value="Ensembl"/>
</dbReference>
<dbReference type="GO" id="GO:0005737">
    <property type="term" value="C:cytoplasm"/>
    <property type="evidence" value="ECO:0007669"/>
    <property type="project" value="UniProtKB-SubCell"/>
</dbReference>
<dbReference type="FunFam" id="6.10.140.2220:FF:000011">
    <property type="entry name" value="Tudor domain containing 1"/>
    <property type="match status" value="1"/>
</dbReference>
<feature type="compositionally biased region" description="Low complexity" evidence="15">
    <location>
        <begin position="1058"/>
        <end position="1073"/>
    </location>
</feature>
<evidence type="ECO:0000256" key="10">
    <source>
        <dbReference type="ARBA" id="ARBA00023254"/>
    </source>
</evidence>
<evidence type="ECO:0000256" key="4">
    <source>
        <dbReference type="ARBA" id="ARBA00022723"/>
    </source>
</evidence>
<accession>A0A8C3ALW9</accession>
<keyword evidence="3" id="KW-0963">Cytoplasm</keyword>
<dbReference type="FunFam" id="2.30.30.140:FF:000018">
    <property type="entry name" value="Serine/threonine-protein kinase 31"/>
    <property type="match status" value="1"/>
</dbReference>
<dbReference type="SUPFAM" id="SSF144232">
    <property type="entry name" value="HIT/MYND zinc finger-like"/>
    <property type="match status" value="1"/>
</dbReference>
<dbReference type="Proteomes" id="UP000694565">
    <property type="component" value="Unplaced"/>
</dbReference>
<dbReference type="FunFam" id="2.30.30.140:FF:000048">
    <property type="entry name" value="Tudor domain containing 1"/>
    <property type="match status" value="1"/>
</dbReference>
<keyword evidence="19" id="KW-1185">Reference proteome</keyword>
<keyword evidence="4" id="KW-0479">Metal-binding</keyword>
<keyword evidence="6 14" id="KW-0863">Zinc-finger</keyword>
<evidence type="ECO:0000256" key="1">
    <source>
        <dbReference type="ARBA" id="ARBA00004496"/>
    </source>
</evidence>
<feature type="domain" description="Tudor" evidence="16">
    <location>
        <begin position="227"/>
        <end position="287"/>
    </location>
</feature>
<evidence type="ECO:0000256" key="7">
    <source>
        <dbReference type="ARBA" id="ARBA00022782"/>
    </source>
</evidence>
<dbReference type="Pfam" id="PF01753">
    <property type="entry name" value="zf-MYND"/>
    <property type="match status" value="1"/>
</dbReference>
<dbReference type="InterPro" id="IPR047377">
    <property type="entry name" value="Tudor_TDRD1_rpt2"/>
</dbReference>
<feature type="region of interest" description="Disordered" evidence="15">
    <location>
        <begin position="1051"/>
        <end position="1075"/>
    </location>
</feature>
<comment type="subcellular location">
    <subcellularLocation>
        <location evidence="1">Cytoplasm</location>
    </subcellularLocation>
</comment>
<reference evidence="18" key="2">
    <citation type="submission" date="2025-09" db="UniProtKB">
        <authorList>
            <consortium name="Ensembl"/>
        </authorList>
    </citation>
    <scope>IDENTIFICATION</scope>
</reference>
<keyword evidence="2" id="KW-0217">Developmental protein</keyword>
<dbReference type="GO" id="GO:0008270">
    <property type="term" value="F:zinc ion binding"/>
    <property type="evidence" value="ECO:0007669"/>
    <property type="project" value="UniProtKB-KW"/>
</dbReference>
<reference evidence="18" key="1">
    <citation type="submission" date="2025-08" db="UniProtKB">
        <authorList>
            <consortium name="Ensembl"/>
        </authorList>
    </citation>
    <scope>IDENTIFICATION</scope>
</reference>
<evidence type="ECO:0000313" key="19">
    <source>
        <dbReference type="Proteomes" id="UP000694565"/>
    </source>
</evidence>
<evidence type="ECO:0000256" key="12">
    <source>
        <dbReference type="ARBA" id="ARBA00060949"/>
    </source>
</evidence>
<dbReference type="Pfam" id="PF00567">
    <property type="entry name" value="TUDOR"/>
    <property type="match status" value="4"/>
</dbReference>
<evidence type="ECO:0000256" key="6">
    <source>
        <dbReference type="ARBA" id="ARBA00022771"/>
    </source>
</evidence>
<keyword evidence="8" id="KW-0862">Zinc</keyword>
<dbReference type="InterPro" id="IPR002893">
    <property type="entry name" value="Znf_MYND"/>
</dbReference>
<protein>
    <recommendedName>
        <fullName evidence="13">Tudor domain-containing protein 1</fullName>
    </recommendedName>
</protein>
<dbReference type="AlphaFoldDB" id="A0A8C3ALW9"/>
<proteinExistence type="inferred from homology"/>
<dbReference type="Gene3D" id="2.30.30.140">
    <property type="match status" value="4"/>
</dbReference>
<dbReference type="Gene3D" id="2.40.50.90">
    <property type="match status" value="4"/>
</dbReference>
<feature type="region of interest" description="Disordered" evidence="15">
    <location>
        <begin position="15"/>
        <end position="43"/>
    </location>
</feature>
<dbReference type="PANTHER" id="PTHR22948:SF4">
    <property type="entry name" value="TUDOR DOMAIN-CONTAINING PROTEIN 1"/>
    <property type="match status" value="1"/>
</dbReference>
<dbReference type="GO" id="GO:0031047">
    <property type="term" value="P:regulatory ncRNA-mediated gene silencing"/>
    <property type="evidence" value="ECO:0007669"/>
    <property type="project" value="UniProtKB-KW"/>
</dbReference>
<name>A0A8C3ALW9_CYCLU</name>
<dbReference type="InterPro" id="IPR002999">
    <property type="entry name" value="Tudor"/>
</dbReference>
<feature type="region of interest" description="Disordered" evidence="15">
    <location>
        <begin position="813"/>
        <end position="856"/>
    </location>
</feature>
<dbReference type="GO" id="GO:0051321">
    <property type="term" value="P:meiotic cell cycle"/>
    <property type="evidence" value="ECO:0007669"/>
    <property type="project" value="UniProtKB-KW"/>
</dbReference>
<evidence type="ECO:0000256" key="15">
    <source>
        <dbReference type="SAM" id="MobiDB-lite"/>
    </source>
</evidence>
<feature type="domain" description="Tudor" evidence="16">
    <location>
        <begin position="906"/>
        <end position="967"/>
    </location>
</feature>
<evidence type="ECO:0000259" key="16">
    <source>
        <dbReference type="PROSITE" id="PS50304"/>
    </source>
</evidence>
<evidence type="ECO:0000256" key="11">
    <source>
        <dbReference type="ARBA" id="ARBA00060128"/>
    </source>
</evidence>
<dbReference type="Gene3D" id="6.10.140.2220">
    <property type="match status" value="1"/>
</dbReference>
<sequence length="1133" mass="124363">MTLAAAAMHHSFSPNLVRPNLPLRKPSSSPMTLLTPRPPAPPNPLPVPDATTVRTASDAIGDGKSLPPLSNGHPMVLSIPPALTVHFCNYCGHQGNLRCKGCKRTPYCSVVCQAEDWNAHKHMCKSIDPVPVNEKLKDTTASPVTGDKAGLLESKQGDEFSFQRVYLKDLHMTKIIKGTEIQASVVEFYSPGRFFLLAQSPELLEALQNISTELQKMYSCPSVTTYVPCVEEVCAVQFSCDLNWYRGLVQTLAADQKTANILYIDFGNEETVPVDRIKPLATNIQPFCPCAMECRITGVVPTTSSWSDVCCISVKKLLAGKTLTIRLMKTQEKDRIHSVDILFPTGNKLSSFLLEHGYAEEEAVNMAPTRQEINAMVTASLENFRRLSDGKDDNTWAQPPEPLTQALGDSFSVMITHLQSPSEIIIQKVENAGMIQELQLKLREHCCQVPAPQNFRPAPGTVCCARFSEDKQWYRAKVLGYSSEERVCVGYIDFGNSEEVDLANLQPISTPLLALPMQAMPCVLAGVQPFGASWSGDCLLALRKRVSNRILRIEIEAAHDGKAFVTMIDEASDPQANVAELLCAAGFAAPAPIPTGSDQQADQTATAAVEPQVPTPAACEPLVWSCTELPCDGQTVALLASVVENPQEFYCCINNPTAHQQLIELGTELTRHCEANVSAFVPKVGEPCCAMFPGDGEWYRAMVNGLSEEDVSVYFVDCGHSMKVKKNHLRSITNQLLTLPFQAIRCWLKGVELLGSEWSSEALLLFQTLVAGEQLSARVLSVTDQGYGLDLESKGQNVATALISDKLATETRATTGSGHTHQEKIQKNEQSPKHAHSSNQMTGSSSKEMPTEGRTAMPSEALCFPVDWKTVELPLNNTFQPCIAAITSPSLFYLLSPSQVERKLIFILLHIACINTQEDRGTDNDWYRAVVLEVGENETSVIYADYGNTEKVPFSRILPIPMNLLQLPFQITRCTLTGKEHFPAEIPEEVQQMFQNLLLSGVLATVQSFNGSENVLSLTLPTEKGEAHITAMILDALQAQAKSHPCTSITQKVDQTDSSPSAASTTAPAPETSQQKTNTSELVAIFDMHVCVILDEHQLCKWITYLCFLSQIDHLEKLLQQQLSLITLFLGQK</sequence>
<evidence type="ECO:0000313" key="18">
    <source>
        <dbReference type="Ensembl" id="ENSCLMP00005044012.1"/>
    </source>
</evidence>
<evidence type="ECO:0000256" key="8">
    <source>
        <dbReference type="ARBA" id="ARBA00022833"/>
    </source>
</evidence>
<feature type="compositionally biased region" description="Basic and acidic residues" evidence="15">
    <location>
        <begin position="820"/>
        <end position="832"/>
    </location>
</feature>
<evidence type="ECO:0000256" key="13">
    <source>
        <dbReference type="ARBA" id="ARBA00067143"/>
    </source>
</evidence>
<evidence type="ECO:0000259" key="17">
    <source>
        <dbReference type="PROSITE" id="PS50865"/>
    </source>
</evidence>
<dbReference type="PROSITE" id="PS50865">
    <property type="entry name" value="ZF_MYND_2"/>
    <property type="match status" value="1"/>
</dbReference>
<evidence type="ECO:0000256" key="9">
    <source>
        <dbReference type="ARBA" id="ARBA00023158"/>
    </source>
</evidence>
<dbReference type="SMART" id="SM00333">
    <property type="entry name" value="TUDOR"/>
    <property type="match status" value="4"/>
</dbReference>
<keyword evidence="5" id="KW-0677">Repeat</keyword>
<dbReference type="InterPro" id="IPR035437">
    <property type="entry name" value="SNase_OB-fold_sf"/>
</dbReference>
<organism evidence="18 19">
    <name type="scientific">Cyclopterus lumpus</name>
    <name type="common">Lumpsucker</name>
    <dbReference type="NCBI Taxonomy" id="8103"/>
    <lineage>
        <taxon>Eukaryota</taxon>
        <taxon>Metazoa</taxon>
        <taxon>Chordata</taxon>
        <taxon>Craniata</taxon>
        <taxon>Vertebrata</taxon>
        <taxon>Euteleostomi</taxon>
        <taxon>Actinopterygii</taxon>
        <taxon>Neopterygii</taxon>
        <taxon>Teleostei</taxon>
        <taxon>Neoteleostei</taxon>
        <taxon>Acanthomorphata</taxon>
        <taxon>Eupercaria</taxon>
        <taxon>Perciformes</taxon>
        <taxon>Cottioidei</taxon>
        <taxon>Cottales</taxon>
        <taxon>Cyclopteridae</taxon>
        <taxon>Cyclopterus</taxon>
    </lineage>
</organism>
<feature type="domain" description="Tudor" evidence="16">
    <location>
        <begin position="456"/>
        <end position="515"/>
    </location>
</feature>
<evidence type="ECO:0000256" key="2">
    <source>
        <dbReference type="ARBA" id="ARBA00022473"/>
    </source>
</evidence>
<keyword evidence="7" id="KW-0221">Differentiation</keyword>
<dbReference type="InterPro" id="IPR050621">
    <property type="entry name" value="Tudor_domain_containing"/>
</dbReference>
<feature type="compositionally biased region" description="Polar residues" evidence="15">
    <location>
        <begin position="837"/>
        <end position="848"/>
    </location>
</feature>
<evidence type="ECO:0000256" key="14">
    <source>
        <dbReference type="PROSITE-ProRule" id="PRU00134"/>
    </source>
</evidence>
<dbReference type="Ensembl" id="ENSCLMT00005045571.1">
    <property type="protein sequence ID" value="ENSCLMP00005044012.1"/>
    <property type="gene ID" value="ENSCLMG00005020423.1"/>
</dbReference>
<dbReference type="CDD" id="cd20409">
    <property type="entry name" value="Tudor_TDRD1_rpt2"/>
    <property type="match status" value="1"/>
</dbReference>
<evidence type="ECO:0000256" key="3">
    <source>
        <dbReference type="ARBA" id="ARBA00022490"/>
    </source>
</evidence>
<dbReference type="GeneTree" id="ENSGT00940000158754"/>
<keyword evidence="10" id="KW-0469">Meiosis</keyword>
<evidence type="ECO:0000256" key="5">
    <source>
        <dbReference type="ARBA" id="ARBA00022737"/>
    </source>
</evidence>
<keyword evidence="9" id="KW-0943">RNA-mediated gene silencing</keyword>
<feature type="domain" description="MYND-type" evidence="17">
    <location>
        <begin position="88"/>
        <end position="124"/>
    </location>
</feature>
<dbReference type="SUPFAM" id="SSF63748">
    <property type="entry name" value="Tudor/PWWP/MBT"/>
    <property type="match status" value="4"/>
</dbReference>
<dbReference type="GO" id="GO:0030719">
    <property type="term" value="P:P granule organization"/>
    <property type="evidence" value="ECO:0007669"/>
    <property type="project" value="Ensembl"/>
</dbReference>
<feature type="domain" description="Tudor" evidence="16">
    <location>
        <begin position="681"/>
        <end position="739"/>
    </location>
</feature>
<dbReference type="PROSITE" id="PS50304">
    <property type="entry name" value="TUDOR"/>
    <property type="match status" value="4"/>
</dbReference>
<dbReference type="PANTHER" id="PTHR22948">
    <property type="entry name" value="TUDOR DOMAIN CONTAINING PROTEIN"/>
    <property type="match status" value="1"/>
</dbReference>